<reference evidence="9 10" key="1">
    <citation type="journal article" date="2019" name="Sci. Rep.">
        <title>Extended insight into the Mycobacterium chelonae-abscessus complex through whole genome sequencing of Mycobacterium salmoniphilum outbreak and Mycobacterium salmoniphilum-like strains.</title>
        <authorList>
            <person name="Behra P.R.K."/>
            <person name="Das S."/>
            <person name="Pettersson B.M.F."/>
            <person name="Shirreff L."/>
            <person name="DuCote T."/>
            <person name="Jacobsson K.G."/>
            <person name="Ennis D.G."/>
            <person name="Kirsebom L.A."/>
        </authorList>
    </citation>
    <scope>NUCLEOTIDE SEQUENCE [LARGE SCALE GENOMIC DNA]</scope>
    <source>
        <strain evidence="9 10">CCUG 63697</strain>
    </source>
</reference>
<dbReference type="Pfam" id="PF02397">
    <property type="entry name" value="Bac_transf"/>
    <property type="match status" value="1"/>
</dbReference>
<evidence type="ECO:0000256" key="3">
    <source>
        <dbReference type="ARBA" id="ARBA00022679"/>
    </source>
</evidence>
<dbReference type="GO" id="GO:0016020">
    <property type="term" value="C:membrane"/>
    <property type="evidence" value="ECO:0007669"/>
    <property type="project" value="UniProtKB-SubCell"/>
</dbReference>
<comment type="similarity">
    <text evidence="2">Belongs to the bacterial sugar transferase family.</text>
</comment>
<protein>
    <submittedName>
        <fullName evidence="9">UDP-glucose:undecaprenyl-phosphate glucose-1-phosphate transferase</fullName>
        <ecNumber evidence="9">2.7.8.31</ecNumber>
    </submittedName>
</protein>
<accession>A0A4V3HV81</accession>
<evidence type="ECO:0000313" key="10">
    <source>
        <dbReference type="Proteomes" id="UP000295165"/>
    </source>
</evidence>
<dbReference type="GO" id="GO:0089702">
    <property type="term" value="F:undecaprenyl-phosphate glucose phosphotransferase activity"/>
    <property type="evidence" value="ECO:0007669"/>
    <property type="project" value="UniProtKB-EC"/>
</dbReference>
<evidence type="ECO:0000256" key="6">
    <source>
        <dbReference type="ARBA" id="ARBA00023136"/>
    </source>
</evidence>
<dbReference type="EMBL" id="PECC01000027">
    <property type="protein sequence ID" value="TDZ51103.1"/>
    <property type="molecule type" value="Genomic_DNA"/>
</dbReference>
<name>A0A4V3HV81_9MYCO</name>
<comment type="caution">
    <text evidence="9">The sequence shown here is derived from an EMBL/GenBank/DDBJ whole genome shotgun (WGS) entry which is preliminary data.</text>
</comment>
<organism evidence="9 10">
    <name type="scientific">Mycobacteroides franklinii</name>
    <dbReference type="NCBI Taxonomy" id="948102"/>
    <lineage>
        <taxon>Bacteria</taxon>
        <taxon>Bacillati</taxon>
        <taxon>Actinomycetota</taxon>
        <taxon>Actinomycetes</taxon>
        <taxon>Mycobacteriales</taxon>
        <taxon>Mycobacteriaceae</taxon>
        <taxon>Mycobacteroides</taxon>
    </lineage>
</organism>
<keyword evidence="5 7" id="KW-1133">Transmembrane helix</keyword>
<dbReference type="NCBIfam" id="TIGR03025">
    <property type="entry name" value="EPS_sugtrans"/>
    <property type="match status" value="1"/>
</dbReference>
<dbReference type="EC" id="2.7.8.31" evidence="9"/>
<evidence type="ECO:0000256" key="5">
    <source>
        <dbReference type="ARBA" id="ARBA00022989"/>
    </source>
</evidence>
<comment type="subcellular location">
    <subcellularLocation>
        <location evidence="1">Membrane</location>
        <topology evidence="1">Multi-pass membrane protein</topology>
    </subcellularLocation>
</comment>
<evidence type="ECO:0000256" key="4">
    <source>
        <dbReference type="ARBA" id="ARBA00022692"/>
    </source>
</evidence>
<feature type="transmembrane region" description="Helical" evidence="7">
    <location>
        <begin position="56"/>
        <end position="76"/>
    </location>
</feature>
<keyword evidence="6 7" id="KW-0472">Membrane</keyword>
<evidence type="ECO:0000259" key="8">
    <source>
        <dbReference type="Pfam" id="PF02397"/>
    </source>
</evidence>
<dbReference type="PANTHER" id="PTHR30576">
    <property type="entry name" value="COLANIC BIOSYNTHESIS UDP-GLUCOSE LIPID CARRIER TRANSFERASE"/>
    <property type="match status" value="1"/>
</dbReference>
<sequence>MLLVMEDVPVVAVDEGSSAPTRLRGRVGSIRRSRRSHAAVGQISAGHRATHWGDLYGRWLLITDSTIVAAAGWTWIELRNATNPMTPAELWIRVVFFGYWALLLGVYRSRDPHLMGSGGEEYQRVLRATFHMFGLFAIVSVLFKFNVSRFALGMSLIVGIVFLLLNRKLSRMWLNRQRARGKQIFKVVVLGGDTAALNLAEAFGRDTALGYRVVGVCVPGYLGAPGQNIEVVDRVIPILGSEERIVAGVMEAGADTVAVTATEQLGPEKMRELAWRLSEIGVSLLVSPGVFDVDQPRVRVRPAGSMPLIHLAEPQYEGASRLHKVLFDRIGALLLIIGFSPLLLACALAVKLETRGPVFYSAERIGVRSRPFRMIKFRSMVVGADKMVAALMAQNDGAGPLFKIREDPRVTMVGRFLRRTSLDELPQLFNVLRGEMSLVGPRPPLRREVEEYTEVIKRRLLVKPGMTGLWQVSGRSDLPWDEAVRLDLSYVENWSMVSDVSILWRTFRAVARSDGAY</sequence>
<gene>
    <name evidence="9" type="primary">wcaJ</name>
    <name evidence="9" type="ORF">CCUG63697_02619</name>
</gene>
<evidence type="ECO:0000313" key="9">
    <source>
        <dbReference type="EMBL" id="TDZ51103.1"/>
    </source>
</evidence>
<evidence type="ECO:0000256" key="7">
    <source>
        <dbReference type="SAM" id="Phobius"/>
    </source>
</evidence>
<feature type="transmembrane region" description="Helical" evidence="7">
    <location>
        <begin position="88"/>
        <end position="107"/>
    </location>
</feature>
<evidence type="ECO:0000256" key="1">
    <source>
        <dbReference type="ARBA" id="ARBA00004141"/>
    </source>
</evidence>
<keyword evidence="3 9" id="KW-0808">Transferase</keyword>
<dbReference type="InterPro" id="IPR003362">
    <property type="entry name" value="Bact_transf"/>
</dbReference>
<dbReference type="Pfam" id="PF13727">
    <property type="entry name" value="CoA_binding_3"/>
    <property type="match status" value="1"/>
</dbReference>
<feature type="transmembrane region" description="Helical" evidence="7">
    <location>
        <begin position="330"/>
        <end position="350"/>
    </location>
</feature>
<feature type="transmembrane region" description="Helical" evidence="7">
    <location>
        <begin position="151"/>
        <end position="169"/>
    </location>
</feature>
<dbReference type="Proteomes" id="UP000295165">
    <property type="component" value="Unassembled WGS sequence"/>
</dbReference>
<keyword evidence="10" id="KW-1185">Reference proteome</keyword>
<keyword evidence="4 7" id="KW-0812">Transmembrane</keyword>
<proteinExistence type="inferred from homology"/>
<evidence type="ECO:0000256" key="2">
    <source>
        <dbReference type="ARBA" id="ARBA00006464"/>
    </source>
</evidence>
<dbReference type="InterPro" id="IPR017475">
    <property type="entry name" value="EPS_sugar_tfrase"/>
</dbReference>
<dbReference type="PANTHER" id="PTHR30576:SF10">
    <property type="entry name" value="SLL5057 PROTEIN"/>
    <property type="match status" value="1"/>
</dbReference>
<feature type="domain" description="Bacterial sugar transferase" evidence="8">
    <location>
        <begin position="324"/>
        <end position="511"/>
    </location>
</feature>
<dbReference type="AlphaFoldDB" id="A0A4V3HV81"/>